<evidence type="ECO:0008006" key="9">
    <source>
        <dbReference type="Google" id="ProtNLM"/>
    </source>
</evidence>
<feature type="transmembrane region" description="Helical" evidence="6">
    <location>
        <begin position="211"/>
        <end position="232"/>
    </location>
</feature>
<evidence type="ECO:0000256" key="6">
    <source>
        <dbReference type="SAM" id="Phobius"/>
    </source>
</evidence>
<dbReference type="EMBL" id="BMZS01000005">
    <property type="protein sequence ID" value="GHD52089.1"/>
    <property type="molecule type" value="Genomic_DNA"/>
</dbReference>
<accession>A0A918XSQ3</accession>
<reference evidence="7" key="1">
    <citation type="journal article" date="2014" name="Int. J. Syst. Evol. Microbiol.">
        <title>Complete genome sequence of Corynebacterium casei LMG S-19264T (=DSM 44701T), isolated from a smear-ripened cheese.</title>
        <authorList>
            <consortium name="US DOE Joint Genome Institute (JGI-PGF)"/>
            <person name="Walter F."/>
            <person name="Albersmeier A."/>
            <person name="Kalinowski J."/>
            <person name="Ruckert C."/>
        </authorList>
    </citation>
    <scope>NUCLEOTIDE SEQUENCE</scope>
    <source>
        <strain evidence="7">KCTC 42651</strain>
    </source>
</reference>
<reference evidence="7" key="2">
    <citation type="submission" date="2020-09" db="EMBL/GenBank/DDBJ databases">
        <authorList>
            <person name="Sun Q."/>
            <person name="Kim S."/>
        </authorList>
    </citation>
    <scope>NUCLEOTIDE SEQUENCE</scope>
    <source>
        <strain evidence="7">KCTC 42651</strain>
    </source>
</reference>
<keyword evidence="5 6" id="KW-0472">Membrane</keyword>
<comment type="subcellular location">
    <subcellularLocation>
        <location evidence="1">Cell membrane</location>
        <topology evidence="1">Multi-pass membrane protein</topology>
    </subcellularLocation>
</comment>
<dbReference type="Pfam" id="PF02690">
    <property type="entry name" value="Na_Pi_cotrans"/>
    <property type="match status" value="2"/>
</dbReference>
<sequence length="531" mass="56883">MISTTAWLLAGLGLFFGGLQLLTENLKRLSGRRLRTLVARYTRSTLMGVLWGGAFIAVTQSGAATMFIIVSMMRSGMMAVRQAMPMIVGVNIVGALIVLILVVDIKLAVLCLIGVAGVLYKADSRSTAASLVGALFGVAMLFFGLDVMNGSVAPLADEAWFADLLSWTRGSYLLGFVIGCALSFVVQSSIAVMAVVLAFEHSGIFGLGESVMIVYGANAGSSLLTLLLSVGLKGQARQIAMFQTFYNIAGAALLVPLFYVELWFDAPLMLAAIRMITDDVGGQIAAAFILFNLIPGAILLPLLTPATALLQRLWPDTEVEVASRPKYLHEHAADDPDTGMDLVALEQARLVQYLSRMFDALRPGRPAAAFGQIQEAFGILGGTVRETLDDLGAGRRLSEDSYERLNALLSFQHSLEAAAATLSGIAREQRTLVSTEVGRRFSAAIVEGLDTIVLTLGDVLQSHDPADRAMLAAMTSDEGNGIRGVRSAYLAEDRNLEPDERLRLLAAANHAERLIWLLGDLGRYEAVVATD</sequence>
<evidence type="ECO:0000313" key="7">
    <source>
        <dbReference type="EMBL" id="GHD52089.1"/>
    </source>
</evidence>
<keyword evidence="8" id="KW-1185">Reference proteome</keyword>
<keyword evidence="3 6" id="KW-0812">Transmembrane</keyword>
<proteinExistence type="predicted"/>
<dbReference type="InterPro" id="IPR003841">
    <property type="entry name" value="Na/Pi_transpt"/>
</dbReference>
<dbReference type="PANTHER" id="PTHR10010">
    <property type="entry name" value="SOLUTE CARRIER FAMILY 34 SODIUM PHOSPHATE , MEMBER 2-RELATED"/>
    <property type="match status" value="1"/>
</dbReference>
<evidence type="ECO:0000256" key="4">
    <source>
        <dbReference type="ARBA" id="ARBA00022989"/>
    </source>
</evidence>
<feature type="transmembrane region" description="Helical" evidence="6">
    <location>
        <begin position="44"/>
        <end position="72"/>
    </location>
</feature>
<feature type="transmembrane region" description="Helical" evidence="6">
    <location>
        <begin position="284"/>
        <end position="303"/>
    </location>
</feature>
<evidence type="ECO:0000313" key="8">
    <source>
        <dbReference type="Proteomes" id="UP000630353"/>
    </source>
</evidence>
<evidence type="ECO:0000256" key="3">
    <source>
        <dbReference type="ARBA" id="ARBA00022692"/>
    </source>
</evidence>
<name>A0A918XSQ3_9PROT</name>
<feature type="transmembrane region" description="Helical" evidence="6">
    <location>
        <begin position="6"/>
        <end position="23"/>
    </location>
</feature>
<gene>
    <name evidence="7" type="ORF">GCM10017083_27290</name>
</gene>
<dbReference type="GO" id="GO:0044341">
    <property type="term" value="P:sodium-dependent phosphate transport"/>
    <property type="evidence" value="ECO:0007669"/>
    <property type="project" value="InterPro"/>
</dbReference>
<evidence type="ECO:0000256" key="2">
    <source>
        <dbReference type="ARBA" id="ARBA00022475"/>
    </source>
</evidence>
<feature type="transmembrane region" description="Helical" evidence="6">
    <location>
        <begin position="244"/>
        <end position="264"/>
    </location>
</feature>
<comment type="caution">
    <text evidence="7">The sequence shown here is derived from an EMBL/GenBank/DDBJ whole genome shotgun (WGS) entry which is preliminary data.</text>
</comment>
<keyword evidence="2" id="KW-1003">Cell membrane</keyword>
<feature type="transmembrane region" description="Helical" evidence="6">
    <location>
        <begin position="92"/>
        <end position="119"/>
    </location>
</feature>
<feature type="transmembrane region" description="Helical" evidence="6">
    <location>
        <begin position="131"/>
        <end position="152"/>
    </location>
</feature>
<keyword evidence="4 6" id="KW-1133">Transmembrane helix</keyword>
<feature type="transmembrane region" description="Helical" evidence="6">
    <location>
        <begin position="172"/>
        <end position="199"/>
    </location>
</feature>
<dbReference type="PANTHER" id="PTHR10010:SF46">
    <property type="entry name" value="SODIUM-DEPENDENT PHOSPHATE TRANSPORT PROTEIN 2B"/>
    <property type="match status" value="1"/>
</dbReference>
<dbReference type="GO" id="GO:0005886">
    <property type="term" value="C:plasma membrane"/>
    <property type="evidence" value="ECO:0007669"/>
    <property type="project" value="UniProtKB-SubCell"/>
</dbReference>
<dbReference type="NCBIfam" id="NF037997">
    <property type="entry name" value="Na_Pi_symport"/>
    <property type="match status" value="1"/>
</dbReference>
<organism evidence="7 8">
    <name type="scientific">Thalassobaculum fulvum</name>
    <dbReference type="NCBI Taxonomy" id="1633335"/>
    <lineage>
        <taxon>Bacteria</taxon>
        <taxon>Pseudomonadati</taxon>
        <taxon>Pseudomonadota</taxon>
        <taxon>Alphaproteobacteria</taxon>
        <taxon>Rhodospirillales</taxon>
        <taxon>Thalassobaculaceae</taxon>
        <taxon>Thalassobaculum</taxon>
    </lineage>
</organism>
<evidence type="ECO:0000256" key="5">
    <source>
        <dbReference type="ARBA" id="ARBA00023136"/>
    </source>
</evidence>
<dbReference type="GO" id="GO:0005436">
    <property type="term" value="F:sodium:phosphate symporter activity"/>
    <property type="evidence" value="ECO:0007669"/>
    <property type="project" value="InterPro"/>
</dbReference>
<dbReference type="RefSeq" id="WP_189990428.1">
    <property type="nucleotide sequence ID" value="NZ_BMZS01000005.1"/>
</dbReference>
<dbReference type="Proteomes" id="UP000630353">
    <property type="component" value="Unassembled WGS sequence"/>
</dbReference>
<evidence type="ECO:0000256" key="1">
    <source>
        <dbReference type="ARBA" id="ARBA00004651"/>
    </source>
</evidence>
<dbReference type="AlphaFoldDB" id="A0A918XSQ3"/>
<protein>
    <recommendedName>
        <fullName evidence="9">Phosphate:Na+ symporter</fullName>
    </recommendedName>
</protein>